<dbReference type="Gene3D" id="3.90.1030.20">
    <property type="entry name" value="DNA polymerase delta, p66 (Cdc27) subunit, wHTH domain"/>
    <property type="match status" value="1"/>
</dbReference>
<comment type="subcellular location">
    <subcellularLocation>
        <location evidence="1">Nucleus</location>
    </subcellularLocation>
</comment>
<evidence type="ECO:0000313" key="7">
    <source>
        <dbReference type="Proteomes" id="UP001157006"/>
    </source>
</evidence>
<evidence type="ECO:0000256" key="1">
    <source>
        <dbReference type="ARBA" id="ARBA00004123"/>
    </source>
</evidence>
<dbReference type="AlphaFoldDB" id="A0AAV0Z6Y4"/>
<dbReference type="Proteomes" id="UP001157006">
    <property type="component" value="Chromosome 1S"/>
</dbReference>
<proteinExistence type="predicted"/>
<feature type="compositionally biased region" description="Polar residues" evidence="5">
    <location>
        <begin position="204"/>
        <end position="214"/>
    </location>
</feature>
<evidence type="ECO:0000256" key="5">
    <source>
        <dbReference type="SAM" id="MobiDB-lite"/>
    </source>
</evidence>
<dbReference type="GO" id="GO:0003887">
    <property type="term" value="F:DNA-directed DNA polymerase activity"/>
    <property type="evidence" value="ECO:0007669"/>
    <property type="project" value="TreeGrafter"/>
</dbReference>
<protein>
    <recommendedName>
        <fullName evidence="2">DNA polymerase delta subunit 3</fullName>
    </recommendedName>
</protein>
<feature type="compositionally biased region" description="Basic and acidic residues" evidence="5">
    <location>
        <begin position="369"/>
        <end position="393"/>
    </location>
</feature>
<dbReference type="InterPro" id="IPR019038">
    <property type="entry name" value="POLD3"/>
</dbReference>
<name>A0AAV0Z6Y4_VICFA</name>
<feature type="compositionally biased region" description="Basic and acidic residues" evidence="5">
    <location>
        <begin position="459"/>
        <end position="482"/>
    </location>
</feature>
<reference evidence="6 7" key="1">
    <citation type="submission" date="2023-01" db="EMBL/GenBank/DDBJ databases">
        <authorList>
            <person name="Kreplak J."/>
        </authorList>
    </citation>
    <scope>NUCLEOTIDE SEQUENCE [LARGE SCALE GENOMIC DNA]</scope>
</reference>
<accession>A0AAV0Z6Y4</accession>
<keyword evidence="4" id="KW-0539">Nucleus</keyword>
<dbReference type="InterPro" id="IPR041913">
    <property type="entry name" value="POLD3_sf"/>
</dbReference>
<dbReference type="GO" id="GO:0006297">
    <property type="term" value="P:nucleotide-excision repair, DNA gap filling"/>
    <property type="evidence" value="ECO:0007669"/>
    <property type="project" value="TreeGrafter"/>
</dbReference>
<dbReference type="PANTHER" id="PTHR17598">
    <property type="entry name" value="DNA POLYMERASE DELTA SUBUNIT 3"/>
    <property type="match status" value="1"/>
</dbReference>
<keyword evidence="7" id="KW-1185">Reference proteome</keyword>
<feature type="compositionally biased region" description="Polar residues" evidence="5">
    <location>
        <begin position="170"/>
        <end position="181"/>
    </location>
</feature>
<feature type="region of interest" description="Disordered" evidence="5">
    <location>
        <begin position="152"/>
        <end position="181"/>
    </location>
</feature>
<evidence type="ECO:0000256" key="3">
    <source>
        <dbReference type="ARBA" id="ARBA00022705"/>
    </source>
</evidence>
<organism evidence="6 7">
    <name type="scientific">Vicia faba</name>
    <name type="common">Broad bean</name>
    <name type="synonym">Faba vulgaris</name>
    <dbReference type="NCBI Taxonomy" id="3906"/>
    <lineage>
        <taxon>Eukaryota</taxon>
        <taxon>Viridiplantae</taxon>
        <taxon>Streptophyta</taxon>
        <taxon>Embryophyta</taxon>
        <taxon>Tracheophyta</taxon>
        <taxon>Spermatophyta</taxon>
        <taxon>Magnoliopsida</taxon>
        <taxon>eudicotyledons</taxon>
        <taxon>Gunneridae</taxon>
        <taxon>Pentapetalae</taxon>
        <taxon>rosids</taxon>
        <taxon>fabids</taxon>
        <taxon>Fabales</taxon>
        <taxon>Fabaceae</taxon>
        <taxon>Papilionoideae</taxon>
        <taxon>50 kb inversion clade</taxon>
        <taxon>NPAAA clade</taxon>
        <taxon>Hologalegina</taxon>
        <taxon>IRL clade</taxon>
        <taxon>Fabeae</taxon>
        <taxon>Vicia</taxon>
    </lineage>
</organism>
<evidence type="ECO:0000256" key="4">
    <source>
        <dbReference type="ARBA" id="ARBA00023242"/>
    </source>
</evidence>
<dbReference type="PANTHER" id="PTHR17598:SF13">
    <property type="entry name" value="DNA POLYMERASE DELTA SUBUNIT 3"/>
    <property type="match status" value="1"/>
</dbReference>
<dbReference type="Pfam" id="PF09507">
    <property type="entry name" value="CDC27"/>
    <property type="match status" value="1"/>
</dbReference>
<dbReference type="GO" id="GO:1904161">
    <property type="term" value="P:DNA synthesis involved in UV-damage excision repair"/>
    <property type="evidence" value="ECO:0007669"/>
    <property type="project" value="TreeGrafter"/>
</dbReference>
<dbReference type="EMBL" id="OX451735">
    <property type="protein sequence ID" value="CAI8593258.1"/>
    <property type="molecule type" value="Genomic_DNA"/>
</dbReference>
<feature type="region of interest" description="Disordered" evidence="5">
    <location>
        <begin position="369"/>
        <end position="414"/>
    </location>
</feature>
<evidence type="ECO:0000256" key="2">
    <source>
        <dbReference type="ARBA" id="ARBA00017589"/>
    </source>
</evidence>
<dbReference type="GO" id="GO:0006271">
    <property type="term" value="P:DNA strand elongation involved in DNA replication"/>
    <property type="evidence" value="ECO:0007669"/>
    <property type="project" value="TreeGrafter"/>
</dbReference>
<keyword evidence="3" id="KW-0235">DNA replication</keyword>
<feature type="compositionally biased region" description="Polar residues" evidence="5">
    <location>
        <begin position="394"/>
        <end position="414"/>
    </location>
</feature>
<sequence length="531" mass="57906">MSQTETLSLIHEIESLVSDQLQVVSYKWLSRSYLISSDEAKRLLQEFVQKHEGGLEVVYALSGWLKSTHPSYHIRLVAEPKLAEAQQEFDGHCSVQVYSVQASIPKDPAVLWNAEFIQAEELFKQPPSVDNCLRDNRFCGISNSFVRRNVEGQPAASATPQIKSLAGSGPTKSNIVHQPPKNTVPISIAKVDHTSQNVVKQVNSEINGTGNTGVHDNINKPTAEKEKTLPVPTGKKKGQGDKSSSGTGGSLASFWGRPSTKPKPCSVPAENSNMISNPAEATENAQTCAHEAVDCDSGDDDNQGVILRRSSNRKRRVVFDYSDEDEDIISLASPDVPSKQSPQDSMQNDKKSLEKTTLNFDLQVEHKPLVKEEKATEKKTTEKKVFLPPREDSSIMSKCTSNGKSSTEKLQSSAPEICVNKDSIKKVSPGEPKRRKVMKTRIDEKGREVTEVVWEGEETEPKKADTDAAKKADMGAAKKADNKASTNAINSAPATKKPPATSNATGKGGSKKAVNSKDPKQGNILSFFKKV</sequence>
<feature type="region of interest" description="Disordered" evidence="5">
    <location>
        <begin position="331"/>
        <end position="356"/>
    </location>
</feature>
<dbReference type="FunFam" id="3.90.1030.20:FF:000002">
    <property type="entry name" value="DNA polymerase delta subunit"/>
    <property type="match status" value="1"/>
</dbReference>
<feature type="region of interest" description="Disordered" evidence="5">
    <location>
        <begin position="451"/>
        <end position="531"/>
    </location>
</feature>
<feature type="region of interest" description="Disordered" evidence="5">
    <location>
        <begin position="204"/>
        <end position="271"/>
    </location>
</feature>
<dbReference type="GO" id="GO:0043625">
    <property type="term" value="C:delta DNA polymerase complex"/>
    <property type="evidence" value="ECO:0007669"/>
    <property type="project" value="InterPro"/>
</dbReference>
<evidence type="ECO:0000313" key="6">
    <source>
        <dbReference type="EMBL" id="CAI8593258.1"/>
    </source>
</evidence>
<gene>
    <name evidence="6" type="ORF">VFH_I082320</name>
</gene>